<sequence length="149" mass="16892">MFQTYPIMCNLTGKNVVIIGGGTIAYRKAASLQNTGAFVTIVSPHICNEMKELSYIEWKKKEFTEDDIQRAHLIYAATNHHEINMMVKRAAHDFQWVNVVSDGTKSSFHTPAIIRRNDYMISISTFGKSPSLAKKIKQKLLAHLPQILK</sequence>
<dbReference type="GO" id="GO:0043115">
    <property type="term" value="F:precorrin-2 dehydrogenase activity"/>
    <property type="evidence" value="ECO:0007669"/>
    <property type="project" value="UniProtKB-EC"/>
</dbReference>
<dbReference type="GO" id="GO:0019354">
    <property type="term" value="P:siroheme biosynthetic process"/>
    <property type="evidence" value="ECO:0007669"/>
    <property type="project" value="UniProtKB-UniPathway"/>
</dbReference>
<gene>
    <name evidence="7" type="ordered locus">Bcer98_0204</name>
</gene>
<dbReference type="PANTHER" id="PTHR35330:SF1">
    <property type="entry name" value="SIROHEME BIOSYNTHESIS PROTEIN MET8"/>
    <property type="match status" value="1"/>
</dbReference>
<accession>A7GKB3</accession>
<evidence type="ECO:0000256" key="6">
    <source>
        <dbReference type="ARBA" id="ARBA00047561"/>
    </source>
</evidence>
<keyword evidence="8" id="KW-1185">Reference proteome</keyword>
<dbReference type="OrthoDB" id="9773765at2"/>
<evidence type="ECO:0000256" key="1">
    <source>
        <dbReference type="ARBA" id="ARBA00005010"/>
    </source>
</evidence>
<dbReference type="GO" id="GO:0004325">
    <property type="term" value="F:ferrochelatase activity"/>
    <property type="evidence" value="ECO:0007669"/>
    <property type="project" value="InterPro"/>
</dbReference>
<keyword evidence="4" id="KW-0520">NAD</keyword>
<evidence type="ECO:0000256" key="5">
    <source>
        <dbReference type="ARBA" id="ARBA00023244"/>
    </source>
</evidence>
<dbReference type="AlphaFoldDB" id="A7GKB3"/>
<dbReference type="Gene3D" id="3.40.50.720">
    <property type="entry name" value="NAD(P)-binding Rossmann-like Domain"/>
    <property type="match status" value="1"/>
</dbReference>
<dbReference type="InterPro" id="IPR028161">
    <property type="entry name" value="Met8-like"/>
</dbReference>
<dbReference type="eggNOG" id="COG1648">
    <property type="taxonomic scope" value="Bacteria"/>
</dbReference>
<dbReference type="Proteomes" id="UP000002300">
    <property type="component" value="Chromosome"/>
</dbReference>
<name>A7GKB3_BACCN</name>
<proteinExistence type="predicted"/>
<evidence type="ECO:0000256" key="2">
    <source>
        <dbReference type="ARBA" id="ARBA00012400"/>
    </source>
</evidence>
<evidence type="ECO:0000313" key="7">
    <source>
        <dbReference type="EMBL" id="ABS20571.1"/>
    </source>
</evidence>
<keyword evidence="5" id="KW-0627">Porphyrin biosynthesis</keyword>
<dbReference type="RefSeq" id="WP_011983332.1">
    <property type="nucleotide sequence ID" value="NC_009674.1"/>
</dbReference>
<comment type="pathway">
    <text evidence="1">Porphyrin-containing compound metabolism; siroheme biosynthesis; sirohydrochlorin from precorrin-2: step 1/1.</text>
</comment>
<dbReference type="Pfam" id="PF13241">
    <property type="entry name" value="NAD_binding_7"/>
    <property type="match status" value="1"/>
</dbReference>
<dbReference type="EMBL" id="CP000764">
    <property type="protein sequence ID" value="ABS20571.1"/>
    <property type="molecule type" value="Genomic_DNA"/>
</dbReference>
<dbReference type="NCBIfam" id="NF005223">
    <property type="entry name" value="PRK06719.1"/>
    <property type="match status" value="1"/>
</dbReference>
<protein>
    <recommendedName>
        <fullName evidence="2">precorrin-2 dehydrogenase</fullName>
        <ecNumber evidence="2">1.3.1.76</ecNumber>
    </recommendedName>
</protein>
<evidence type="ECO:0000313" key="8">
    <source>
        <dbReference type="Proteomes" id="UP000002300"/>
    </source>
</evidence>
<evidence type="ECO:0000256" key="4">
    <source>
        <dbReference type="ARBA" id="ARBA00023027"/>
    </source>
</evidence>
<dbReference type="Gene3D" id="3.30.160.110">
    <property type="entry name" value="Siroheme synthase, domain 2"/>
    <property type="match status" value="1"/>
</dbReference>
<dbReference type="UniPathway" id="UPA00262">
    <property type="reaction ID" value="UER00222"/>
</dbReference>
<dbReference type="NCBIfam" id="TIGR01470">
    <property type="entry name" value="cysG_Nterm"/>
    <property type="match status" value="1"/>
</dbReference>
<dbReference type="PANTHER" id="PTHR35330">
    <property type="entry name" value="SIROHEME BIOSYNTHESIS PROTEIN MET8"/>
    <property type="match status" value="1"/>
</dbReference>
<comment type="catalytic activity">
    <reaction evidence="6">
        <text>precorrin-2 + NAD(+) = sirohydrochlorin + NADH + 2 H(+)</text>
        <dbReference type="Rhea" id="RHEA:15613"/>
        <dbReference type="ChEBI" id="CHEBI:15378"/>
        <dbReference type="ChEBI" id="CHEBI:57540"/>
        <dbReference type="ChEBI" id="CHEBI:57945"/>
        <dbReference type="ChEBI" id="CHEBI:58351"/>
        <dbReference type="ChEBI" id="CHEBI:58827"/>
        <dbReference type="EC" id="1.3.1.76"/>
    </reaction>
</comment>
<dbReference type="GeneID" id="33895531"/>
<dbReference type="EC" id="1.3.1.76" evidence="2"/>
<organism evidence="7 8">
    <name type="scientific">Bacillus cytotoxicus (strain DSM 22905 / CIP 110041 / 391-98 / NVH 391-98)</name>
    <dbReference type="NCBI Taxonomy" id="315749"/>
    <lineage>
        <taxon>Bacteria</taxon>
        <taxon>Bacillati</taxon>
        <taxon>Bacillota</taxon>
        <taxon>Bacilli</taxon>
        <taxon>Bacillales</taxon>
        <taxon>Bacillaceae</taxon>
        <taxon>Bacillus</taxon>
        <taxon>Bacillus cereus group</taxon>
    </lineage>
</organism>
<dbReference type="KEGG" id="bcy:Bcer98_0204"/>
<evidence type="ECO:0000256" key="3">
    <source>
        <dbReference type="ARBA" id="ARBA00023002"/>
    </source>
</evidence>
<dbReference type="HOGENOM" id="CLU_011276_8_3_9"/>
<reference evidence="7 8" key="1">
    <citation type="journal article" date="2008" name="Chem. Biol. Interact.">
        <title>Extending the Bacillus cereus group genomics to putative food-borne pathogens of different toxicity.</title>
        <authorList>
            <person name="Lapidus A."/>
            <person name="Goltsman E."/>
            <person name="Auger S."/>
            <person name="Galleron N."/>
            <person name="Segurens B."/>
            <person name="Dossat C."/>
            <person name="Land M.L."/>
            <person name="Broussolle V."/>
            <person name="Brillard J."/>
            <person name="Guinebretiere M.H."/>
            <person name="Sanchis V."/>
            <person name="Nguen-The C."/>
            <person name="Lereclus D."/>
            <person name="Richardson P."/>
            <person name="Wincker P."/>
            <person name="Weissenbach J."/>
            <person name="Ehrlich S.D."/>
            <person name="Sorokin A."/>
        </authorList>
    </citation>
    <scope>NUCLEOTIDE SEQUENCE [LARGE SCALE GENOMIC DNA]</scope>
    <source>
        <strain evidence="8">DSM 22905 / CIP 110041 / 391-98 / NVH 391-98</strain>
    </source>
</reference>
<dbReference type="InterPro" id="IPR036291">
    <property type="entry name" value="NAD(P)-bd_dom_sf"/>
</dbReference>
<dbReference type="SUPFAM" id="SSF75615">
    <property type="entry name" value="Siroheme synthase middle domains-like"/>
    <property type="match status" value="1"/>
</dbReference>
<keyword evidence="3" id="KW-0560">Oxidoreductase</keyword>
<dbReference type="STRING" id="315749.Bcer98_0204"/>
<dbReference type="InterPro" id="IPR006367">
    <property type="entry name" value="Sirohaem_synthase_N"/>
</dbReference>
<dbReference type="SUPFAM" id="SSF51735">
    <property type="entry name" value="NAD(P)-binding Rossmann-fold domains"/>
    <property type="match status" value="1"/>
</dbReference>